<dbReference type="GO" id="GO:0050804">
    <property type="term" value="P:modulation of chemical synaptic transmission"/>
    <property type="evidence" value="ECO:0007669"/>
    <property type="project" value="UniProtKB-ARBA"/>
</dbReference>
<evidence type="ECO:0000256" key="2">
    <source>
        <dbReference type="ARBA" id="ARBA00004278"/>
    </source>
</evidence>
<dbReference type="Proteomes" id="UP000008237">
    <property type="component" value="Unassembled WGS sequence"/>
</dbReference>
<dbReference type="GO" id="GO:0099536">
    <property type="term" value="P:synaptic signaling"/>
    <property type="evidence" value="ECO:0007669"/>
    <property type="project" value="TreeGrafter"/>
</dbReference>
<keyword evidence="8" id="KW-0206">Cytoskeleton</keyword>
<dbReference type="InterPro" id="IPR015153">
    <property type="entry name" value="EF-hand_dom_typ1"/>
</dbReference>
<evidence type="ECO:0000256" key="1">
    <source>
        <dbReference type="ARBA" id="ARBA00004245"/>
    </source>
</evidence>
<evidence type="ECO:0000259" key="12">
    <source>
        <dbReference type="PROSITE" id="PS50135"/>
    </source>
</evidence>
<sequence length="661" mass="74777">MEDILRSMQECNAIRYTSYRTAAKMQILYKELNMQHVQLGLIAGVFERHRLSITENCVNLDPSEIEDVLSDIYFAAQKESNFNFDVDLVTKLATSYILHTFDKQNTRNILVFSVKVALVLLSNGRLQDKYGYLYQQLADHNACLSRASLHTLLTNICKITEMLGESIAYGYEQIQLHIDACFVKSQGCLGVTEAEFATWIMQEPPLLVWITTFNRIKSAEHIIHNVRCSSCKVTPVQGPRYTCLKCTGYHQCQDCFLLGKTSNKHKLKHPIREYCVKTSHREVTKLIIELIRNKLRLCPTRTVAINAEDSIADAVSNDTRRADCGSLRSTIRRKILSDPQKELQSIITHLEEENRQLQIELLDIRGTKAERLQRHRATIESQLQRLKTLKKYLFTDMGQAPQIITRMQSTPMLPTLSSRVAALPLEFELSPIIRQDNVQQGIKLHHRKDKVTPSSFDTLPMEHTAEEDNANALSCTEEASTSSGFNIPENSRIELSTWIGGKCRTQLEVIINSSMFMNVRISLSGTRRGELNPTDSGFSQWLAAGNSNCKEDNYTANAVSSTDNDLSASQSPTGIHRDNTPSSLQRPDKHSQHSSLQNIQGDLNDILDRLQNMVANDCLLDETYDGNDNCKLKRATTEMEDLLTGLIEGMESRKSKLTTIV</sequence>
<evidence type="ECO:0000256" key="11">
    <source>
        <dbReference type="SAM" id="MobiDB-lite"/>
    </source>
</evidence>
<keyword evidence="3" id="KW-0963">Cytoplasm</keyword>
<dbReference type="Pfam" id="PF00569">
    <property type="entry name" value="ZZ"/>
    <property type="match status" value="1"/>
</dbReference>
<protein>
    <submittedName>
        <fullName evidence="13">Dystrophin, isoform B</fullName>
    </submittedName>
</protein>
<evidence type="ECO:0000256" key="9">
    <source>
        <dbReference type="PROSITE-ProRule" id="PRU00228"/>
    </source>
</evidence>
<keyword evidence="7" id="KW-0106">Calcium</keyword>
<dbReference type="GO" id="GO:0008270">
    <property type="term" value="F:zinc ion binding"/>
    <property type="evidence" value="ECO:0007669"/>
    <property type="project" value="UniProtKB-KW"/>
</dbReference>
<feature type="region of interest" description="Disordered" evidence="11">
    <location>
        <begin position="558"/>
        <end position="595"/>
    </location>
</feature>
<dbReference type="SUPFAM" id="SSF47473">
    <property type="entry name" value="EF-hand"/>
    <property type="match status" value="2"/>
</dbReference>
<dbReference type="AlphaFoldDB" id="E2CAD8"/>
<organism evidence="14">
    <name type="scientific">Harpegnathos saltator</name>
    <name type="common">Jerdon's jumping ant</name>
    <dbReference type="NCBI Taxonomy" id="610380"/>
    <lineage>
        <taxon>Eukaryota</taxon>
        <taxon>Metazoa</taxon>
        <taxon>Ecdysozoa</taxon>
        <taxon>Arthropoda</taxon>
        <taxon>Hexapoda</taxon>
        <taxon>Insecta</taxon>
        <taxon>Pterygota</taxon>
        <taxon>Neoptera</taxon>
        <taxon>Endopterygota</taxon>
        <taxon>Hymenoptera</taxon>
        <taxon>Apocrita</taxon>
        <taxon>Aculeata</taxon>
        <taxon>Formicoidea</taxon>
        <taxon>Formicidae</taxon>
        <taxon>Ponerinae</taxon>
        <taxon>Ponerini</taxon>
        <taxon>Harpegnathos</taxon>
    </lineage>
</organism>
<dbReference type="Pfam" id="PF09068">
    <property type="entry name" value="EF-hand_2"/>
    <property type="match status" value="1"/>
</dbReference>
<dbReference type="EMBL" id="GL453975">
    <property type="protein sequence ID" value="EFN75104.1"/>
    <property type="molecule type" value="Genomic_DNA"/>
</dbReference>
<feature type="compositionally biased region" description="Polar residues" evidence="11">
    <location>
        <begin position="471"/>
        <end position="487"/>
    </location>
</feature>
<comment type="subcellular location">
    <subcellularLocation>
        <location evidence="2">Cell membrane</location>
        <location evidence="2">Sarcolemma</location>
        <topology evidence="2">Peripheral membrane protein</topology>
        <orientation evidence="2">Cytoplasmic side</orientation>
    </subcellularLocation>
    <subcellularLocation>
        <location evidence="1">Cytoplasm</location>
        <location evidence="1">Cytoskeleton</location>
    </subcellularLocation>
</comment>
<dbReference type="InterPro" id="IPR011992">
    <property type="entry name" value="EF-hand-dom_pair"/>
</dbReference>
<keyword evidence="10" id="KW-0175">Coiled coil</keyword>
<evidence type="ECO:0000256" key="10">
    <source>
        <dbReference type="SAM" id="Coils"/>
    </source>
</evidence>
<dbReference type="Gene3D" id="6.10.140.70">
    <property type="match status" value="1"/>
</dbReference>
<evidence type="ECO:0000256" key="3">
    <source>
        <dbReference type="ARBA" id="ARBA00022490"/>
    </source>
</evidence>
<dbReference type="CDD" id="cd16245">
    <property type="entry name" value="EFh_DAH"/>
    <property type="match status" value="1"/>
</dbReference>
<dbReference type="OMA" id="WIMQEPP"/>
<feature type="region of interest" description="Disordered" evidence="11">
    <location>
        <begin position="466"/>
        <end position="487"/>
    </location>
</feature>
<gene>
    <name evidence="13" type="ORF">EAI_08285</name>
</gene>
<keyword evidence="14" id="KW-1185">Reference proteome</keyword>
<keyword evidence="4" id="KW-0479">Metal-binding</keyword>
<dbReference type="InParanoid" id="E2CAD8"/>
<keyword evidence="6" id="KW-0862">Zinc</keyword>
<dbReference type="InterPro" id="IPR015154">
    <property type="entry name" value="EF-hand_dom_typ2"/>
</dbReference>
<dbReference type="FunCoup" id="E2CAD8">
    <property type="interactions" value="91"/>
</dbReference>
<evidence type="ECO:0000256" key="5">
    <source>
        <dbReference type="ARBA" id="ARBA00022771"/>
    </source>
</evidence>
<dbReference type="InterPro" id="IPR050774">
    <property type="entry name" value="KCMF1/Dystrophin"/>
</dbReference>
<evidence type="ECO:0000256" key="7">
    <source>
        <dbReference type="ARBA" id="ARBA00022837"/>
    </source>
</evidence>
<evidence type="ECO:0000256" key="4">
    <source>
        <dbReference type="ARBA" id="ARBA00022723"/>
    </source>
</evidence>
<evidence type="ECO:0000313" key="14">
    <source>
        <dbReference type="Proteomes" id="UP000008237"/>
    </source>
</evidence>
<dbReference type="GO" id="GO:0005737">
    <property type="term" value="C:cytoplasm"/>
    <property type="evidence" value="ECO:0007669"/>
    <property type="project" value="UniProtKB-SubCell"/>
</dbReference>
<accession>E2CAD8</accession>
<dbReference type="Pfam" id="PF09069">
    <property type="entry name" value="EF-hand_3"/>
    <property type="match status" value="1"/>
</dbReference>
<dbReference type="STRING" id="610380.E2CAD8"/>
<dbReference type="PANTHER" id="PTHR12268:SF14">
    <property type="entry name" value="DYSTROPHIN-1"/>
    <property type="match status" value="1"/>
</dbReference>
<dbReference type="OrthoDB" id="10014385at2759"/>
<dbReference type="InterPro" id="IPR000433">
    <property type="entry name" value="Znf_ZZ"/>
</dbReference>
<reference evidence="13 14" key="1">
    <citation type="journal article" date="2010" name="Science">
        <title>Genomic comparison of the ants Camponotus floridanus and Harpegnathos saltator.</title>
        <authorList>
            <person name="Bonasio R."/>
            <person name="Zhang G."/>
            <person name="Ye C."/>
            <person name="Mutti N.S."/>
            <person name="Fang X."/>
            <person name="Qin N."/>
            <person name="Donahue G."/>
            <person name="Yang P."/>
            <person name="Li Q."/>
            <person name="Li C."/>
            <person name="Zhang P."/>
            <person name="Huang Z."/>
            <person name="Berger S.L."/>
            <person name="Reinberg D."/>
            <person name="Wang J."/>
            <person name="Liebig J."/>
        </authorList>
    </citation>
    <scope>NUCLEOTIDE SEQUENCE [LARGE SCALE GENOMIC DNA]</scope>
    <source>
        <strain evidence="13 14">R22 G/1</strain>
    </source>
</reference>
<dbReference type="GO" id="GO:0016010">
    <property type="term" value="C:dystrophin-associated glycoprotein complex"/>
    <property type="evidence" value="ECO:0007669"/>
    <property type="project" value="UniProtKB-ARBA"/>
</dbReference>
<dbReference type="SUPFAM" id="SSF57850">
    <property type="entry name" value="RING/U-box"/>
    <property type="match status" value="1"/>
</dbReference>
<dbReference type="Gene3D" id="1.10.238.10">
    <property type="entry name" value="EF-hand"/>
    <property type="match status" value="2"/>
</dbReference>
<evidence type="ECO:0000313" key="13">
    <source>
        <dbReference type="EMBL" id="EFN75104.1"/>
    </source>
</evidence>
<evidence type="ECO:0000256" key="6">
    <source>
        <dbReference type="ARBA" id="ARBA00022833"/>
    </source>
</evidence>
<feature type="compositionally biased region" description="Polar residues" evidence="11">
    <location>
        <begin position="558"/>
        <end position="573"/>
    </location>
</feature>
<feature type="domain" description="ZZ-type" evidence="12">
    <location>
        <begin position="223"/>
        <end position="279"/>
    </location>
</feature>
<dbReference type="GO" id="GO:0045202">
    <property type="term" value="C:synapse"/>
    <property type="evidence" value="ECO:0007669"/>
    <property type="project" value="GOC"/>
</dbReference>
<dbReference type="Gene3D" id="3.30.60.90">
    <property type="match status" value="1"/>
</dbReference>
<dbReference type="SMART" id="SM00291">
    <property type="entry name" value="ZnF_ZZ"/>
    <property type="match status" value="1"/>
</dbReference>
<name>E2CAD8_HARSA</name>
<keyword evidence="5 9" id="KW-0863">Zinc-finger</keyword>
<proteinExistence type="predicted"/>
<dbReference type="PROSITE" id="PS50135">
    <property type="entry name" value="ZF_ZZ_2"/>
    <property type="match status" value="1"/>
</dbReference>
<feature type="coiled-coil region" evidence="10">
    <location>
        <begin position="340"/>
        <end position="389"/>
    </location>
</feature>
<dbReference type="GO" id="GO:0046716">
    <property type="term" value="P:muscle cell cellular homeostasis"/>
    <property type="evidence" value="ECO:0007669"/>
    <property type="project" value="UniProtKB-ARBA"/>
</dbReference>
<dbReference type="InterPro" id="IPR043145">
    <property type="entry name" value="Znf_ZZ_sf"/>
</dbReference>
<dbReference type="PANTHER" id="PTHR12268">
    <property type="entry name" value="E3 UBIQUITIN-PROTEIN LIGASE KCMF1"/>
    <property type="match status" value="1"/>
</dbReference>
<evidence type="ECO:0000256" key="8">
    <source>
        <dbReference type="ARBA" id="ARBA00023212"/>
    </source>
</evidence>